<evidence type="ECO:0000256" key="1">
    <source>
        <dbReference type="ARBA" id="ARBA00022801"/>
    </source>
</evidence>
<evidence type="ECO:0000259" key="2">
    <source>
        <dbReference type="Pfam" id="PF00561"/>
    </source>
</evidence>
<dbReference type="AlphaFoldDB" id="A0A1C3ZYN5"/>
<reference evidence="4" key="1">
    <citation type="submission" date="2016-08" db="EMBL/GenBank/DDBJ databases">
        <authorList>
            <person name="Varghese N."/>
            <person name="Submissions Spin"/>
        </authorList>
    </citation>
    <scope>NUCLEOTIDE SEQUENCE [LARGE SCALE GENOMIC DNA]</scope>
    <source>
        <strain evidence="4">REICA_142</strain>
    </source>
</reference>
<dbReference type="PANTHER" id="PTHR46118">
    <property type="entry name" value="PROTEIN ABHD11"/>
    <property type="match status" value="1"/>
</dbReference>
<accession>A0A1C3ZYN5</accession>
<dbReference type="GO" id="GO:0016787">
    <property type="term" value="F:hydrolase activity"/>
    <property type="evidence" value="ECO:0007669"/>
    <property type="project" value="UniProtKB-KW"/>
</dbReference>
<feature type="domain" description="AB hydrolase-1" evidence="2">
    <location>
        <begin position="51"/>
        <end position="274"/>
    </location>
</feature>
<dbReference type="PRINTS" id="PR00111">
    <property type="entry name" value="ABHYDROLASE"/>
</dbReference>
<organism evidence="3 4">
    <name type="scientific">Kosakonia oryziphila</name>
    <dbReference type="NCBI Taxonomy" id="1005667"/>
    <lineage>
        <taxon>Bacteria</taxon>
        <taxon>Pseudomonadati</taxon>
        <taxon>Pseudomonadota</taxon>
        <taxon>Gammaproteobacteria</taxon>
        <taxon>Enterobacterales</taxon>
        <taxon>Enterobacteriaceae</taxon>
        <taxon>Kosakonia</taxon>
    </lineage>
</organism>
<evidence type="ECO:0000313" key="4">
    <source>
        <dbReference type="Proteomes" id="UP000198515"/>
    </source>
</evidence>
<dbReference type="Pfam" id="PF00561">
    <property type="entry name" value="Abhydrolase_1"/>
    <property type="match status" value="1"/>
</dbReference>
<keyword evidence="1" id="KW-0378">Hydrolase</keyword>
<proteinExistence type="predicted"/>
<dbReference type="NCBIfam" id="NF007954">
    <property type="entry name" value="PRK10673.1"/>
    <property type="match status" value="1"/>
</dbReference>
<dbReference type="InterPro" id="IPR000073">
    <property type="entry name" value="AB_hydrolase_1"/>
</dbReference>
<dbReference type="FunFam" id="3.40.50.1820:FF:000039">
    <property type="entry name" value="Esterase ybfF"/>
    <property type="match status" value="1"/>
</dbReference>
<dbReference type="SUPFAM" id="SSF53474">
    <property type="entry name" value="alpha/beta-Hydrolases"/>
    <property type="match status" value="1"/>
</dbReference>
<dbReference type="EMBL" id="FMBC01000003">
    <property type="protein sequence ID" value="SCB87431.1"/>
    <property type="molecule type" value="Genomic_DNA"/>
</dbReference>
<name>A0A1C3ZYN5_9ENTR</name>
<dbReference type="Proteomes" id="UP000198515">
    <property type="component" value="Unassembled WGS sequence"/>
</dbReference>
<keyword evidence="4" id="KW-1185">Reference proteome</keyword>
<gene>
    <name evidence="3" type="ORF">GA0061070_100353</name>
</gene>
<sequence length="290" mass="32533">MAAKVRVILNLAAGRQNVHHNNLTRQSEKKNFPMKLNTRAQSAQHPHNNSPVVLVHGLFGSLDNLGVLARELVPEYDVVQVDMRNHGLSPRSDEMNYPAMAQDLLDTLDAHHIDKAVFIGHSMGGKAVMALSALAPERVEKLVAIDIAPVDYHIRRHDEIFTAINAVTDAQITTRQQAASLMREHVKEEGVIQFLLKSFVEGAWRFNVPVLWEQYPHIVGWETIPAWPHPALFVCGGNSPYVTEQYRRALLDQFPQARAHVIAGAGHWVHAEKPEAVMRAINRYLAEKSN</sequence>
<dbReference type="PANTHER" id="PTHR46118:SF4">
    <property type="entry name" value="PROTEIN ABHD11"/>
    <property type="match status" value="1"/>
</dbReference>
<evidence type="ECO:0000313" key="3">
    <source>
        <dbReference type="EMBL" id="SCB87431.1"/>
    </source>
</evidence>
<protein>
    <submittedName>
        <fullName evidence="3">Esterase</fullName>
    </submittedName>
</protein>
<dbReference type="Gene3D" id="3.40.50.1820">
    <property type="entry name" value="alpha/beta hydrolase"/>
    <property type="match status" value="1"/>
</dbReference>
<dbReference type="InterPro" id="IPR029058">
    <property type="entry name" value="AB_hydrolase_fold"/>
</dbReference>